<dbReference type="InterPro" id="IPR002762">
    <property type="entry name" value="CbiX-like"/>
</dbReference>
<dbReference type="RefSeq" id="WP_170192141.1">
    <property type="nucleotide sequence ID" value="NZ_JABBNB010000001.1"/>
</dbReference>
<dbReference type="PANTHER" id="PTHR33542:SF5">
    <property type="entry name" value="FERROCHELATASE CHE1"/>
    <property type="match status" value="1"/>
</dbReference>
<dbReference type="InterPro" id="IPR050963">
    <property type="entry name" value="Sirohydro_Cobaltochel/CbiX"/>
</dbReference>
<proteinExistence type="predicted"/>
<reference evidence="3 4" key="1">
    <citation type="submission" date="2020-04" db="EMBL/GenBank/DDBJ databases">
        <title>Gordonia sp. nov. TBRC 11910.</title>
        <authorList>
            <person name="Suriyachadkun C."/>
        </authorList>
    </citation>
    <scope>NUCLEOTIDE SEQUENCE [LARGE SCALE GENOMIC DNA]</scope>
    <source>
        <strain evidence="3 4">TBRC 11910</strain>
    </source>
</reference>
<sequence>MGEACTLLVAHGTRNAHGVAMIGDLAASVAAALNEEVRVAFVDVLGPTPSDVLRMLDGRRVTLIPAFLSSGYHVRVDIPEHVAAVNHSDVTVTSALGPSPLLARVMLDRLIDAGWRPGDQVVLAAAGSSDPHAQSEVRTMATMLSSLVGTRVRIGFAAPPTSGGYPAVRDVVSSMRGQSRRRVAVASYLLADGLFQGRLEECGADVVGAPLGLHLSVTKLVCARRRAAVLV</sequence>
<keyword evidence="4" id="KW-1185">Reference proteome</keyword>
<dbReference type="Pfam" id="PF01903">
    <property type="entry name" value="CbiX"/>
    <property type="match status" value="2"/>
</dbReference>
<keyword evidence="2" id="KW-0456">Lyase</keyword>
<evidence type="ECO:0000313" key="3">
    <source>
        <dbReference type="EMBL" id="NMN99617.1"/>
    </source>
</evidence>
<evidence type="ECO:0000256" key="1">
    <source>
        <dbReference type="ARBA" id="ARBA00022723"/>
    </source>
</evidence>
<comment type="caution">
    <text evidence="3">The sequence shown here is derived from an EMBL/GenBank/DDBJ whole genome shotgun (WGS) entry which is preliminary data.</text>
</comment>
<accession>A0A848KVX8</accession>
<organism evidence="3 4">
    <name type="scientific">Gordonia asplenii</name>
    <dbReference type="NCBI Taxonomy" id="2725283"/>
    <lineage>
        <taxon>Bacteria</taxon>
        <taxon>Bacillati</taxon>
        <taxon>Actinomycetota</taxon>
        <taxon>Actinomycetes</taxon>
        <taxon>Mycobacteriales</taxon>
        <taxon>Gordoniaceae</taxon>
        <taxon>Gordonia</taxon>
    </lineage>
</organism>
<dbReference type="SUPFAM" id="SSF53800">
    <property type="entry name" value="Chelatase"/>
    <property type="match status" value="1"/>
</dbReference>
<gene>
    <name evidence="3" type="ORF">HH308_00090</name>
</gene>
<protein>
    <submittedName>
        <fullName evidence="3">Sirohydrochlorin chelatase</fullName>
    </submittedName>
</protein>
<dbReference type="PANTHER" id="PTHR33542">
    <property type="entry name" value="SIROHYDROCHLORIN FERROCHELATASE, CHLOROPLASTIC"/>
    <property type="match status" value="1"/>
</dbReference>
<dbReference type="GO" id="GO:0016829">
    <property type="term" value="F:lyase activity"/>
    <property type="evidence" value="ECO:0007669"/>
    <property type="project" value="UniProtKB-KW"/>
</dbReference>
<keyword evidence="1" id="KW-0479">Metal-binding</keyword>
<name>A0A848KVX8_9ACTN</name>
<dbReference type="Gene3D" id="3.40.50.1400">
    <property type="match status" value="2"/>
</dbReference>
<evidence type="ECO:0000313" key="4">
    <source>
        <dbReference type="Proteomes" id="UP000550729"/>
    </source>
</evidence>
<dbReference type="Proteomes" id="UP000550729">
    <property type="component" value="Unassembled WGS sequence"/>
</dbReference>
<dbReference type="GO" id="GO:0046872">
    <property type="term" value="F:metal ion binding"/>
    <property type="evidence" value="ECO:0007669"/>
    <property type="project" value="UniProtKB-KW"/>
</dbReference>
<dbReference type="CDD" id="cd03416">
    <property type="entry name" value="CbiX_SirB_N"/>
    <property type="match status" value="1"/>
</dbReference>
<evidence type="ECO:0000256" key="2">
    <source>
        <dbReference type="ARBA" id="ARBA00023239"/>
    </source>
</evidence>
<dbReference type="AlphaFoldDB" id="A0A848KVX8"/>
<dbReference type="EMBL" id="JABBNB010000001">
    <property type="protein sequence ID" value="NMN99617.1"/>
    <property type="molecule type" value="Genomic_DNA"/>
</dbReference>